<keyword evidence="3" id="KW-0732">Signal</keyword>
<proteinExistence type="predicted"/>
<dbReference type="PANTHER" id="PTHR31027">
    <property type="entry name" value="NUCLEAR SEGREGATION PROTEIN BFR1"/>
    <property type="match status" value="1"/>
</dbReference>
<protein>
    <submittedName>
        <fullName evidence="5">Uncharacterized protein</fullName>
    </submittedName>
</protein>
<evidence type="ECO:0000313" key="4">
    <source>
        <dbReference type="Proteomes" id="UP000036681"/>
    </source>
</evidence>
<dbReference type="WBParaSite" id="ALUE_0001789601-mRNA-1">
    <property type="protein sequence ID" value="ALUE_0001789601-mRNA-1"/>
    <property type="gene ID" value="ALUE_0001789601"/>
</dbReference>
<organism evidence="4 5">
    <name type="scientific">Ascaris lumbricoides</name>
    <name type="common">Giant roundworm</name>
    <dbReference type="NCBI Taxonomy" id="6252"/>
    <lineage>
        <taxon>Eukaryota</taxon>
        <taxon>Metazoa</taxon>
        <taxon>Ecdysozoa</taxon>
        <taxon>Nematoda</taxon>
        <taxon>Chromadorea</taxon>
        <taxon>Rhabditida</taxon>
        <taxon>Spirurina</taxon>
        <taxon>Ascaridomorpha</taxon>
        <taxon>Ascaridoidea</taxon>
        <taxon>Ascarididae</taxon>
        <taxon>Ascaris</taxon>
    </lineage>
</organism>
<dbReference type="PANTHER" id="PTHR31027:SF2">
    <property type="entry name" value="LEBERCILIN DOMAIN-CONTAINING PROTEIN"/>
    <property type="match status" value="1"/>
</dbReference>
<feature type="signal peptide" evidence="3">
    <location>
        <begin position="1"/>
        <end position="19"/>
    </location>
</feature>
<keyword evidence="1" id="KW-0175">Coiled coil</keyword>
<feature type="compositionally biased region" description="Polar residues" evidence="2">
    <location>
        <begin position="358"/>
        <end position="369"/>
    </location>
</feature>
<dbReference type="AlphaFoldDB" id="A0A9J2Q680"/>
<evidence type="ECO:0000256" key="3">
    <source>
        <dbReference type="SAM" id="SignalP"/>
    </source>
</evidence>
<evidence type="ECO:0000256" key="2">
    <source>
        <dbReference type="SAM" id="MobiDB-lite"/>
    </source>
</evidence>
<dbReference type="GO" id="GO:0042175">
    <property type="term" value="C:nuclear outer membrane-endoplasmic reticulum membrane network"/>
    <property type="evidence" value="ECO:0007669"/>
    <property type="project" value="TreeGrafter"/>
</dbReference>
<dbReference type="GO" id="GO:0008298">
    <property type="term" value="P:intracellular mRNA localization"/>
    <property type="evidence" value="ECO:0007669"/>
    <property type="project" value="TreeGrafter"/>
</dbReference>
<sequence length="570" mass="65184">MKCLFAILFSQRLIVLVDAGEYLLQIEFIHAHVEYADIAFLNVLKKGTVESSFDHHAPISTSRPALPDRQTFQRSLSEYNDQIAIFTNEIDAILGRNGEPGKLKALREQKAPLRAKREELKRKADAHKPEIAELRRQLDSKDKVLSDIENDLIYKKEEPLKERLRSLEDAYNRRGFTTVRDEQALVKEIDKLRRNQNKLANYNSVADERRLIEIKWREANAAQSAIFKSIRQLTNELRSIYQEIGKLQRAVNEMRISLRELYAQKNELVEKYNREREDYTSWMKKKKADADAGLSYAGFIDRSYPATFPAAQREQQNASCTDEDELEPFFEQKRDCRRLIAYLESLESQMEPVDRTPDSGSTLSPTSEPHSLRSFEDSGDSADELPSSFITLKKHTSLPARPNIESSTGQQSNEPFLHKLKKKTSKKSAKKPNQPVCHQFELVRLFTELEVELPLYYQDVPRALDELKELLEFYKQQTNVVVWEESDYQNLAVMTESECTVDSALNGSTDMSERGSVSGFPVSSPSEPNACYHQFIRSSLAAPVNCDQVIDQLAALPLCDEGIESKGSTN</sequence>
<dbReference type="GO" id="GO:0005783">
    <property type="term" value="C:endoplasmic reticulum"/>
    <property type="evidence" value="ECO:0007669"/>
    <property type="project" value="TreeGrafter"/>
</dbReference>
<dbReference type="Proteomes" id="UP000036681">
    <property type="component" value="Unplaced"/>
</dbReference>
<feature type="chain" id="PRO_5039921791" evidence="3">
    <location>
        <begin position="20"/>
        <end position="570"/>
    </location>
</feature>
<feature type="coiled-coil region" evidence="1">
    <location>
        <begin position="103"/>
        <end position="151"/>
    </location>
</feature>
<dbReference type="InterPro" id="IPR039604">
    <property type="entry name" value="Bfr1"/>
</dbReference>
<accession>A0A9J2Q680</accession>
<dbReference type="GO" id="GO:1990904">
    <property type="term" value="C:ribonucleoprotein complex"/>
    <property type="evidence" value="ECO:0007669"/>
    <property type="project" value="TreeGrafter"/>
</dbReference>
<name>A0A9J2Q680_ASCLU</name>
<dbReference type="GO" id="GO:0003729">
    <property type="term" value="F:mRNA binding"/>
    <property type="evidence" value="ECO:0007669"/>
    <property type="project" value="TreeGrafter"/>
</dbReference>
<reference evidence="5" key="1">
    <citation type="submission" date="2023-03" db="UniProtKB">
        <authorList>
            <consortium name="WormBaseParasite"/>
        </authorList>
    </citation>
    <scope>IDENTIFICATION</scope>
</reference>
<evidence type="ECO:0000256" key="1">
    <source>
        <dbReference type="SAM" id="Coils"/>
    </source>
</evidence>
<feature type="coiled-coil region" evidence="1">
    <location>
        <begin position="230"/>
        <end position="278"/>
    </location>
</feature>
<evidence type="ECO:0000313" key="5">
    <source>
        <dbReference type="WBParaSite" id="ALUE_0001789601-mRNA-1"/>
    </source>
</evidence>
<keyword evidence="4" id="KW-1185">Reference proteome</keyword>
<feature type="region of interest" description="Disordered" evidence="2">
    <location>
        <begin position="348"/>
        <end position="382"/>
    </location>
</feature>